<keyword evidence="1" id="KW-0812">Transmembrane</keyword>
<name>A0ABP9S824_9MICC</name>
<sequence length="80" mass="8735">MLYYLSELHAARRATPGRRRYNLISGVLLIVVAGALFVAGAPFPVFVVIFCADLALDVALVVSWARKDALAAYLQTENEP</sequence>
<dbReference type="Proteomes" id="UP001500200">
    <property type="component" value="Unassembled WGS sequence"/>
</dbReference>
<feature type="transmembrane region" description="Helical" evidence="1">
    <location>
        <begin position="45"/>
        <end position="65"/>
    </location>
</feature>
<dbReference type="EMBL" id="BAABKK010000009">
    <property type="protein sequence ID" value="GAA5191715.1"/>
    <property type="molecule type" value="Genomic_DNA"/>
</dbReference>
<dbReference type="RefSeq" id="WP_345448371.1">
    <property type="nucleotide sequence ID" value="NZ_BAABKK010000009.1"/>
</dbReference>
<comment type="caution">
    <text evidence="2">The sequence shown here is derived from an EMBL/GenBank/DDBJ whole genome shotgun (WGS) entry which is preliminary data.</text>
</comment>
<keyword evidence="1" id="KW-1133">Transmembrane helix</keyword>
<feature type="transmembrane region" description="Helical" evidence="1">
    <location>
        <begin position="21"/>
        <end position="39"/>
    </location>
</feature>
<accession>A0ABP9S824</accession>
<keyword evidence="1" id="KW-0472">Membrane</keyword>
<evidence type="ECO:0000313" key="3">
    <source>
        <dbReference type="Proteomes" id="UP001500200"/>
    </source>
</evidence>
<reference evidence="3" key="1">
    <citation type="journal article" date="2019" name="Int. J. Syst. Evol. Microbiol.">
        <title>The Global Catalogue of Microorganisms (GCM) 10K type strain sequencing project: providing services to taxonomists for standard genome sequencing and annotation.</title>
        <authorList>
            <consortium name="The Broad Institute Genomics Platform"/>
            <consortium name="The Broad Institute Genome Sequencing Center for Infectious Disease"/>
            <person name="Wu L."/>
            <person name="Ma J."/>
        </authorList>
    </citation>
    <scope>NUCLEOTIDE SEQUENCE [LARGE SCALE GENOMIC DNA]</scope>
    <source>
        <strain evidence="3">JCM 18514</strain>
    </source>
</reference>
<evidence type="ECO:0000256" key="1">
    <source>
        <dbReference type="SAM" id="Phobius"/>
    </source>
</evidence>
<gene>
    <name evidence="2" type="ORF">GCM10023346_11900</name>
</gene>
<protein>
    <submittedName>
        <fullName evidence="2">Uncharacterized protein</fullName>
    </submittedName>
</protein>
<evidence type="ECO:0000313" key="2">
    <source>
        <dbReference type="EMBL" id="GAA5191715.1"/>
    </source>
</evidence>
<organism evidence="2 3">
    <name type="scientific">Arthrobacter gyeryongensis</name>
    <dbReference type="NCBI Taxonomy" id="1650592"/>
    <lineage>
        <taxon>Bacteria</taxon>
        <taxon>Bacillati</taxon>
        <taxon>Actinomycetota</taxon>
        <taxon>Actinomycetes</taxon>
        <taxon>Micrococcales</taxon>
        <taxon>Micrococcaceae</taxon>
        <taxon>Arthrobacter</taxon>
    </lineage>
</organism>
<proteinExistence type="predicted"/>
<keyword evidence="3" id="KW-1185">Reference proteome</keyword>